<organism evidence="1">
    <name type="scientific">Arundo donax</name>
    <name type="common">Giant reed</name>
    <name type="synonym">Donax arundinaceus</name>
    <dbReference type="NCBI Taxonomy" id="35708"/>
    <lineage>
        <taxon>Eukaryota</taxon>
        <taxon>Viridiplantae</taxon>
        <taxon>Streptophyta</taxon>
        <taxon>Embryophyta</taxon>
        <taxon>Tracheophyta</taxon>
        <taxon>Spermatophyta</taxon>
        <taxon>Magnoliopsida</taxon>
        <taxon>Liliopsida</taxon>
        <taxon>Poales</taxon>
        <taxon>Poaceae</taxon>
        <taxon>PACMAD clade</taxon>
        <taxon>Arundinoideae</taxon>
        <taxon>Arundineae</taxon>
        <taxon>Arundo</taxon>
    </lineage>
</organism>
<sequence length="38" mass="4611">MEKNYPRCPAENFRLHISKTKKNSLWIIIHMHCMRAVI</sequence>
<reference evidence="1" key="1">
    <citation type="submission" date="2014-09" db="EMBL/GenBank/DDBJ databases">
        <authorList>
            <person name="Magalhaes I.L.F."/>
            <person name="Oliveira U."/>
            <person name="Santos F.R."/>
            <person name="Vidigal T.H.D.A."/>
            <person name="Brescovit A.D."/>
            <person name="Santos A.J."/>
        </authorList>
    </citation>
    <scope>NUCLEOTIDE SEQUENCE</scope>
    <source>
        <tissue evidence="1">Shoot tissue taken approximately 20 cm above the soil surface</tissue>
    </source>
</reference>
<protein>
    <submittedName>
        <fullName evidence="1">Uncharacterized protein</fullName>
    </submittedName>
</protein>
<dbReference type="AlphaFoldDB" id="A0A0A9E4I4"/>
<proteinExistence type="predicted"/>
<dbReference type="EMBL" id="GBRH01202246">
    <property type="protein sequence ID" value="JAD95649.1"/>
    <property type="molecule type" value="Transcribed_RNA"/>
</dbReference>
<name>A0A0A9E4I4_ARUDO</name>
<accession>A0A0A9E4I4</accession>
<reference evidence="1" key="2">
    <citation type="journal article" date="2015" name="Data Brief">
        <title>Shoot transcriptome of the giant reed, Arundo donax.</title>
        <authorList>
            <person name="Barrero R.A."/>
            <person name="Guerrero F.D."/>
            <person name="Moolhuijzen P."/>
            <person name="Goolsby J.A."/>
            <person name="Tidwell J."/>
            <person name="Bellgard S.E."/>
            <person name="Bellgard M.I."/>
        </authorList>
    </citation>
    <scope>NUCLEOTIDE SEQUENCE</scope>
    <source>
        <tissue evidence="1">Shoot tissue taken approximately 20 cm above the soil surface</tissue>
    </source>
</reference>
<evidence type="ECO:0000313" key="1">
    <source>
        <dbReference type="EMBL" id="JAD95649.1"/>
    </source>
</evidence>